<evidence type="ECO:0000259" key="7">
    <source>
        <dbReference type="Pfam" id="PF14693"/>
    </source>
</evidence>
<comment type="function">
    <text evidence="5">This is one of the proteins that binds to the 5S RNA in the ribosome where it forms part of the central protuberance.</text>
</comment>
<evidence type="ECO:0000313" key="9">
    <source>
        <dbReference type="Proteomes" id="UP000057609"/>
    </source>
</evidence>
<dbReference type="CDD" id="cd00495">
    <property type="entry name" value="Ribosomal_L25_TL5_CTC"/>
    <property type="match status" value="1"/>
</dbReference>
<feature type="domain" description="Large ribosomal subunit protein bL25 beta" evidence="7">
    <location>
        <begin position="103"/>
        <end position="183"/>
    </location>
</feature>
<feature type="domain" description="Large ribosomal subunit protein bL25 L25" evidence="6">
    <location>
        <begin position="7"/>
        <end position="95"/>
    </location>
</feature>
<keyword evidence="4 5" id="KW-0687">Ribonucleoprotein</keyword>
<dbReference type="AlphaFoldDB" id="A0A0B5BEY4"/>
<proteinExistence type="inferred from homology"/>
<name>A0A0B5BEY4_9BACT</name>
<dbReference type="Pfam" id="PF01386">
    <property type="entry name" value="Ribosomal_L25p"/>
    <property type="match status" value="1"/>
</dbReference>
<evidence type="ECO:0000256" key="4">
    <source>
        <dbReference type="ARBA" id="ARBA00023274"/>
    </source>
</evidence>
<dbReference type="PANTHER" id="PTHR33284:SF1">
    <property type="entry name" value="RIBOSOMAL PROTEIN L25_GLN-TRNA SYNTHETASE, ANTI-CODON-BINDING DOMAIN-CONTAINING PROTEIN"/>
    <property type="match status" value="1"/>
</dbReference>
<reference evidence="8 9" key="1">
    <citation type="journal article" date="2015" name="Genome Announc.">
        <title>Complete Genome of Geobacter pickeringii G13T, a Metal-Reducing Isolate from Sedimentary Kaolin Deposits.</title>
        <authorList>
            <person name="Badalamenti J.P."/>
            <person name="Bond D.R."/>
        </authorList>
    </citation>
    <scope>NUCLEOTIDE SEQUENCE [LARGE SCALE GENOMIC DNA]</scope>
    <source>
        <strain evidence="8 9">G13</strain>
    </source>
</reference>
<sequence length="196" mass="20409">MEQKTISIEVREKAGKGVARKLRAQGRVPGVVYGKGIEPVAISLDEKEMLEAIAGEGGCNVLFTLQGGESLNGVTAMVADVQRPSLRLGLTHVDLHKVSLTDKVRVHVPVAIVGTAAGVREGGLLDVVMHALDVECLPTAIPERIDVDVTDLALGHAIHVGEIALPAGVKVLDDPKASVVSILGRAKEEAPASAEG</sequence>
<dbReference type="Proteomes" id="UP000057609">
    <property type="component" value="Chromosome"/>
</dbReference>
<dbReference type="InterPro" id="IPR020056">
    <property type="entry name" value="Rbsml_bL25/Gln-tRNA_synth_N"/>
</dbReference>
<evidence type="ECO:0000256" key="1">
    <source>
        <dbReference type="ARBA" id="ARBA00022730"/>
    </source>
</evidence>
<keyword evidence="9" id="KW-1185">Reference proteome</keyword>
<keyword evidence="1 5" id="KW-0699">rRNA-binding</keyword>
<dbReference type="GO" id="GO:0008097">
    <property type="term" value="F:5S rRNA binding"/>
    <property type="evidence" value="ECO:0007669"/>
    <property type="project" value="InterPro"/>
</dbReference>
<dbReference type="Pfam" id="PF14693">
    <property type="entry name" value="Ribosomal_TL5_C"/>
    <property type="match status" value="1"/>
</dbReference>
<dbReference type="HOGENOM" id="CLU_075939_2_1_7"/>
<dbReference type="RefSeq" id="WP_039740682.1">
    <property type="nucleotide sequence ID" value="NZ_CP009788.1"/>
</dbReference>
<dbReference type="InterPro" id="IPR001021">
    <property type="entry name" value="Ribosomal_bL25_long"/>
</dbReference>
<dbReference type="InterPro" id="IPR029751">
    <property type="entry name" value="Ribosomal_L25_dom"/>
</dbReference>
<evidence type="ECO:0000256" key="5">
    <source>
        <dbReference type="HAMAP-Rule" id="MF_01334"/>
    </source>
</evidence>
<keyword evidence="2 5" id="KW-0694">RNA-binding</keyword>
<dbReference type="InterPro" id="IPR020057">
    <property type="entry name" value="Ribosomal_bL25_b-dom"/>
</dbReference>
<evidence type="ECO:0000256" key="3">
    <source>
        <dbReference type="ARBA" id="ARBA00022980"/>
    </source>
</evidence>
<dbReference type="Gene3D" id="2.170.120.20">
    <property type="entry name" value="Ribosomal protein L25, beta domain"/>
    <property type="match status" value="1"/>
</dbReference>
<dbReference type="GO" id="GO:0003735">
    <property type="term" value="F:structural constituent of ribosome"/>
    <property type="evidence" value="ECO:0007669"/>
    <property type="project" value="InterPro"/>
</dbReference>
<dbReference type="SUPFAM" id="SSF50715">
    <property type="entry name" value="Ribosomal protein L25-like"/>
    <property type="match status" value="1"/>
</dbReference>
<dbReference type="KEGG" id="gpi:GPICK_03930"/>
<evidence type="ECO:0000256" key="2">
    <source>
        <dbReference type="ARBA" id="ARBA00022884"/>
    </source>
</evidence>
<accession>A0A0B5BEY4</accession>
<dbReference type="InterPro" id="IPR037121">
    <property type="entry name" value="Ribosomal_bL25_C"/>
</dbReference>
<comment type="similarity">
    <text evidence="5">Belongs to the bacterial ribosomal protein bL25 family. CTC subfamily.</text>
</comment>
<evidence type="ECO:0000259" key="6">
    <source>
        <dbReference type="Pfam" id="PF01386"/>
    </source>
</evidence>
<dbReference type="HAMAP" id="MF_01334">
    <property type="entry name" value="Ribosomal_bL25_CTC"/>
    <property type="match status" value="1"/>
</dbReference>
<comment type="subunit">
    <text evidence="5">Part of the 50S ribosomal subunit; part of the 5S rRNA/L5/L18/L25 subcomplex. Contacts the 5S rRNA. Binds to the 5S rRNA independently of L5 and L18.</text>
</comment>
<dbReference type="Gene3D" id="2.40.240.10">
    <property type="entry name" value="Ribosomal Protein L25, Chain P"/>
    <property type="match status" value="1"/>
</dbReference>
<protein>
    <recommendedName>
        <fullName evidence="5">Large ribosomal subunit protein bL25</fullName>
    </recommendedName>
    <alternativeName>
        <fullName evidence="5">General stress protein CTC</fullName>
    </alternativeName>
</protein>
<dbReference type="PANTHER" id="PTHR33284">
    <property type="entry name" value="RIBOSOMAL PROTEIN L25/GLN-TRNA SYNTHETASE, ANTI-CODON-BINDING DOMAIN-CONTAINING PROTEIN"/>
    <property type="match status" value="1"/>
</dbReference>
<dbReference type="EMBL" id="CP009788">
    <property type="protein sequence ID" value="AJE02631.1"/>
    <property type="molecule type" value="Genomic_DNA"/>
</dbReference>
<dbReference type="NCBIfam" id="TIGR00731">
    <property type="entry name" value="bL25_bact_ctc"/>
    <property type="match status" value="1"/>
</dbReference>
<gene>
    <name evidence="5" type="primary">rplY</name>
    <name evidence="5" type="synonym">ctc</name>
    <name evidence="8" type="ORF">GPICK_03930</name>
</gene>
<dbReference type="OrthoDB" id="9786489at2"/>
<dbReference type="InterPro" id="IPR011035">
    <property type="entry name" value="Ribosomal_bL25/Gln-tRNA_synth"/>
</dbReference>
<dbReference type="GO" id="GO:0022625">
    <property type="term" value="C:cytosolic large ribosomal subunit"/>
    <property type="evidence" value="ECO:0007669"/>
    <property type="project" value="TreeGrafter"/>
</dbReference>
<dbReference type="GO" id="GO:0006412">
    <property type="term" value="P:translation"/>
    <property type="evidence" value="ECO:0007669"/>
    <property type="project" value="UniProtKB-UniRule"/>
</dbReference>
<evidence type="ECO:0000313" key="8">
    <source>
        <dbReference type="EMBL" id="AJE02631.1"/>
    </source>
</evidence>
<dbReference type="InterPro" id="IPR020930">
    <property type="entry name" value="Ribosomal_uL5_bac-type"/>
</dbReference>
<keyword evidence="3 5" id="KW-0689">Ribosomal protein</keyword>
<dbReference type="STRING" id="345632.GPICK_03930"/>
<organism evidence="8 9">
    <name type="scientific">Geobacter pickeringii</name>
    <dbReference type="NCBI Taxonomy" id="345632"/>
    <lineage>
        <taxon>Bacteria</taxon>
        <taxon>Pseudomonadati</taxon>
        <taxon>Thermodesulfobacteriota</taxon>
        <taxon>Desulfuromonadia</taxon>
        <taxon>Geobacterales</taxon>
        <taxon>Geobacteraceae</taxon>
        <taxon>Geobacter</taxon>
    </lineage>
</organism>